<feature type="transmembrane region" description="Helical" evidence="1">
    <location>
        <begin position="46"/>
        <end position="65"/>
    </location>
</feature>
<name>A0ABU9I045_9FLAO</name>
<organism evidence="2 3">
    <name type="scientific">Flavobacterium arundinis</name>
    <dbReference type="NCBI Taxonomy" id="3139143"/>
    <lineage>
        <taxon>Bacteria</taxon>
        <taxon>Pseudomonadati</taxon>
        <taxon>Bacteroidota</taxon>
        <taxon>Flavobacteriia</taxon>
        <taxon>Flavobacteriales</taxon>
        <taxon>Flavobacteriaceae</taxon>
        <taxon>Flavobacterium</taxon>
    </lineage>
</organism>
<keyword evidence="3" id="KW-1185">Reference proteome</keyword>
<evidence type="ECO:0000313" key="3">
    <source>
        <dbReference type="Proteomes" id="UP001464555"/>
    </source>
</evidence>
<gene>
    <name evidence="2" type="ORF">AAEO56_16085</name>
</gene>
<keyword evidence="1" id="KW-0812">Transmembrane</keyword>
<keyword evidence="1" id="KW-1133">Transmembrane helix</keyword>
<dbReference type="RefSeq" id="WP_341698090.1">
    <property type="nucleotide sequence ID" value="NZ_JBBYHR010000010.1"/>
</dbReference>
<proteinExistence type="predicted"/>
<feature type="transmembrane region" description="Helical" evidence="1">
    <location>
        <begin position="21"/>
        <end position="40"/>
    </location>
</feature>
<sequence>MTRVDTVPTPIVPMLTFKRNYFILTVLLFITEVLIALYVHDRIIRPYIGDVLVVILIYCFVKSFFRLPDVPVAIGVLLFAFLVETLQYLKIVEVIGLQDSKFFSTIMGTSFAWMDMLTYVIGIGIVLIVEKKRKK</sequence>
<comment type="caution">
    <text evidence="2">The sequence shown here is derived from an EMBL/GenBank/DDBJ whole genome shotgun (WGS) entry which is preliminary data.</text>
</comment>
<reference evidence="2 3" key="1">
    <citation type="submission" date="2024-04" db="EMBL/GenBank/DDBJ databases">
        <title>Flavobacterium sp. DGU11 16S ribosomal RNA gene Genome sequencing and assembly.</title>
        <authorList>
            <person name="Park S."/>
        </authorList>
    </citation>
    <scope>NUCLEOTIDE SEQUENCE [LARGE SCALE GENOMIC DNA]</scope>
    <source>
        <strain evidence="2 3">DGU11</strain>
    </source>
</reference>
<dbReference type="EMBL" id="JBBYHR010000010">
    <property type="protein sequence ID" value="MEL1245793.1"/>
    <property type="molecule type" value="Genomic_DNA"/>
</dbReference>
<protein>
    <submittedName>
        <fullName evidence="2">DUF2809 domain-containing protein</fullName>
    </submittedName>
</protein>
<dbReference type="Proteomes" id="UP001464555">
    <property type="component" value="Unassembled WGS sequence"/>
</dbReference>
<accession>A0ABU9I045</accession>
<evidence type="ECO:0000256" key="1">
    <source>
        <dbReference type="SAM" id="Phobius"/>
    </source>
</evidence>
<keyword evidence="1" id="KW-0472">Membrane</keyword>
<feature type="transmembrane region" description="Helical" evidence="1">
    <location>
        <begin position="72"/>
        <end position="91"/>
    </location>
</feature>
<dbReference type="Pfam" id="PF10990">
    <property type="entry name" value="DUF2809"/>
    <property type="match status" value="1"/>
</dbReference>
<dbReference type="InterPro" id="IPR021257">
    <property type="entry name" value="DUF2809"/>
</dbReference>
<evidence type="ECO:0000313" key="2">
    <source>
        <dbReference type="EMBL" id="MEL1245793.1"/>
    </source>
</evidence>
<feature type="transmembrane region" description="Helical" evidence="1">
    <location>
        <begin position="111"/>
        <end position="129"/>
    </location>
</feature>